<protein>
    <submittedName>
        <fullName evidence="4">Flagellum-specific peptidoglycan hydrolase FlgJ</fullName>
    </submittedName>
</protein>
<dbReference type="OrthoDB" id="1062729at2"/>
<dbReference type="SMART" id="SM00047">
    <property type="entry name" value="LYZ2"/>
    <property type="match status" value="1"/>
</dbReference>
<evidence type="ECO:0000256" key="2">
    <source>
        <dbReference type="SAM" id="MobiDB-lite"/>
    </source>
</evidence>
<dbReference type="Proteomes" id="UP000184130">
    <property type="component" value="Unassembled WGS sequence"/>
</dbReference>
<feature type="compositionally biased region" description="Polar residues" evidence="2">
    <location>
        <begin position="430"/>
        <end position="442"/>
    </location>
</feature>
<accession>A0A1M6SM06</accession>
<dbReference type="InterPro" id="IPR002901">
    <property type="entry name" value="MGlyc_endo_b_GlcNAc-like_dom"/>
</dbReference>
<dbReference type="Gene3D" id="2.70.70.10">
    <property type="entry name" value="Glucose Permease (Domain IIA)"/>
    <property type="match status" value="1"/>
</dbReference>
<dbReference type="RefSeq" id="WP_081373066.1">
    <property type="nucleotide sequence ID" value="NZ_FRBD01000003.1"/>
</dbReference>
<proteinExistence type="predicted"/>
<dbReference type="InterPro" id="IPR011055">
    <property type="entry name" value="Dup_hybrid_motif"/>
</dbReference>
<dbReference type="GO" id="GO:0004040">
    <property type="term" value="F:amidase activity"/>
    <property type="evidence" value="ECO:0007669"/>
    <property type="project" value="InterPro"/>
</dbReference>
<gene>
    <name evidence="4" type="ORF">SAMN05216463_103256</name>
</gene>
<dbReference type="EMBL" id="FRBD01000003">
    <property type="protein sequence ID" value="SHK45649.1"/>
    <property type="molecule type" value="Genomic_DNA"/>
</dbReference>
<evidence type="ECO:0000313" key="5">
    <source>
        <dbReference type="Proteomes" id="UP000184130"/>
    </source>
</evidence>
<dbReference type="AlphaFoldDB" id="A0A1M6SM06"/>
<evidence type="ECO:0000259" key="3">
    <source>
        <dbReference type="SMART" id="SM00047"/>
    </source>
</evidence>
<dbReference type="Pfam" id="PF01832">
    <property type="entry name" value="Glucosaminidase"/>
    <property type="match status" value="1"/>
</dbReference>
<reference evidence="4 5" key="1">
    <citation type="submission" date="2016-11" db="EMBL/GenBank/DDBJ databases">
        <authorList>
            <person name="Jaros S."/>
            <person name="Januszkiewicz K."/>
            <person name="Wedrychowicz H."/>
        </authorList>
    </citation>
    <scope>NUCLEOTIDE SEQUENCE [LARGE SCALE GENOMIC DNA]</scope>
    <source>
        <strain evidence="4 5">KHT3</strain>
    </source>
</reference>
<sequence length="486" mass="52967">MANPQKAAFFEQYAPLAMEQQQKYGIPASVTLAQMYLESAGGKSNLAQTGNNYFGIKCSSQWLAEGKPYSLHHDDKPNEKFCNYASVQESIEHHSQFLMGSRYAGCRRCAADDYRGWANGLQAAGYATNRNYATMLIADIEAYGLSKYDQQAMSMPKVADQQAKTQTPASQGYSFPVSGDILVMSDGYGISPTSYRNHAHNGIDLKARYQDVMATENQGRVVKVGSDKTSGNFAVVEYDRADGAKWRVSYCHLDSVAVRQGDTVNAGQKLGVSGNTGNSTGPHLHLTVRHQAAGSAEFKTVDPLNYLAEIAVRGNLTATVVKKGTNADLLSSRKGGVDTTPTQAERLMAQSQLTTQQQQNAQAGAQLTQRTGSNDPNTLLAYLMGQNGDEQAQYSQHGDIFSSLISGLFTSAIGMAIMLDQADQGEERTTSQVQNEPVQETEQQKAATLIQRKRDSVDPVQAREVAMMNFDAEYPEQQQNTGQRLA</sequence>
<organism evidence="4 5">
    <name type="scientific">Xylanibacter ruminicola</name>
    <name type="common">Prevotella ruminicola</name>
    <dbReference type="NCBI Taxonomy" id="839"/>
    <lineage>
        <taxon>Bacteria</taxon>
        <taxon>Pseudomonadati</taxon>
        <taxon>Bacteroidota</taxon>
        <taxon>Bacteroidia</taxon>
        <taxon>Bacteroidales</taxon>
        <taxon>Prevotellaceae</taxon>
        <taxon>Xylanibacter</taxon>
    </lineage>
</organism>
<dbReference type="SUPFAM" id="SSF51261">
    <property type="entry name" value="Duplicated hybrid motif"/>
    <property type="match status" value="1"/>
</dbReference>
<dbReference type="CDD" id="cd12797">
    <property type="entry name" value="M23_peptidase"/>
    <property type="match status" value="1"/>
</dbReference>
<name>A0A1M6SM06_XYLRU</name>
<dbReference type="PANTHER" id="PTHR33308:SF9">
    <property type="entry name" value="PEPTIDOGLYCAN HYDROLASE FLGJ"/>
    <property type="match status" value="1"/>
</dbReference>
<feature type="domain" description="Mannosyl-glycoprotein endo-beta-N-acetylglucosamidase-like" evidence="3">
    <location>
        <begin position="3"/>
        <end position="149"/>
    </location>
</feature>
<dbReference type="InterPro" id="IPR051056">
    <property type="entry name" value="Glycosyl_Hydrolase_73"/>
</dbReference>
<evidence type="ECO:0000313" key="4">
    <source>
        <dbReference type="EMBL" id="SHK45649.1"/>
    </source>
</evidence>
<dbReference type="Gene3D" id="1.10.530.10">
    <property type="match status" value="1"/>
</dbReference>
<dbReference type="PANTHER" id="PTHR33308">
    <property type="entry name" value="PEPTIDOGLYCAN HYDROLASE FLGJ"/>
    <property type="match status" value="1"/>
</dbReference>
<keyword evidence="1 4" id="KW-0378">Hydrolase</keyword>
<evidence type="ECO:0000256" key="1">
    <source>
        <dbReference type="ARBA" id="ARBA00022801"/>
    </source>
</evidence>
<feature type="region of interest" description="Disordered" evidence="2">
    <location>
        <begin position="423"/>
        <end position="442"/>
    </location>
</feature>
<dbReference type="Pfam" id="PF01551">
    <property type="entry name" value="Peptidase_M23"/>
    <property type="match status" value="1"/>
</dbReference>
<dbReference type="InterPro" id="IPR016047">
    <property type="entry name" value="M23ase_b-sheet_dom"/>
</dbReference>